<comment type="similarity">
    <text evidence="2">Belongs to the SLC13A/DASS transporter (TC 2.A.47) family. DIT1 subfamily.</text>
</comment>
<evidence type="ECO:0000256" key="6">
    <source>
        <dbReference type="SAM" id="Phobius"/>
    </source>
</evidence>
<reference evidence="7" key="1">
    <citation type="submission" date="2022-08" db="EMBL/GenBank/DDBJ databases">
        <authorList>
            <person name="Wang H."/>
        </authorList>
    </citation>
    <scope>NUCLEOTIDE SEQUENCE</scope>
    <source>
        <strain evidence="7">PS10</strain>
    </source>
</reference>
<keyword evidence="4 6" id="KW-1133">Transmembrane helix</keyword>
<accession>A0ABT7HRC1</accession>
<organism evidence="7 8">
    <name type="scientific">Campylobacter gastrosuis</name>
    <dbReference type="NCBI Taxonomy" id="2974576"/>
    <lineage>
        <taxon>Bacteria</taxon>
        <taxon>Pseudomonadati</taxon>
        <taxon>Campylobacterota</taxon>
        <taxon>Epsilonproteobacteria</taxon>
        <taxon>Campylobacterales</taxon>
        <taxon>Campylobacteraceae</taxon>
        <taxon>Campylobacter</taxon>
    </lineage>
</organism>
<feature type="transmembrane region" description="Helical" evidence="6">
    <location>
        <begin position="26"/>
        <end position="43"/>
    </location>
</feature>
<feature type="transmembrane region" description="Helical" evidence="6">
    <location>
        <begin position="168"/>
        <end position="186"/>
    </location>
</feature>
<feature type="transmembrane region" description="Helical" evidence="6">
    <location>
        <begin position="84"/>
        <end position="105"/>
    </location>
</feature>
<dbReference type="PANTHER" id="PTHR42826">
    <property type="entry name" value="DICARBOXYLATE TRANSPORTER 2.1, CHLOROPLASTIC"/>
    <property type="match status" value="1"/>
</dbReference>
<dbReference type="RefSeq" id="WP_284938142.1">
    <property type="nucleotide sequence ID" value="NZ_JANURM010000013.1"/>
</dbReference>
<comment type="subcellular location">
    <subcellularLocation>
        <location evidence="1">Membrane</location>
        <topology evidence="1">Multi-pass membrane protein</topology>
    </subcellularLocation>
</comment>
<feature type="transmembrane region" description="Helical" evidence="6">
    <location>
        <begin position="112"/>
        <end position="139"/>
    </location>
</feature>
<dbReference type="InterPro" id="IPR001898">
    <property type="entry name" value="SLC13A/DASS"/>
</dbReference>
<evidence type="ECO:0000313" key="8">
    <source>
        <dbReference type="Proteomes" id="UP001173801"/>
    </source>
</evidence>
<dbReference type="EMBL" id="JANURM010000013">
    <property type="protein sequence ID" value="MDL0089467.1"/>
    <property type="molecule type" value="Genomic_DNA"/>
</dbReference>
<evidence type="ECO:0000256" key="3">
    <source>
        <dbReference type="ARBA" id="ARBA00022692"/>
    </source>
</evidence>
<evidence type="ECO:0000313" key="7">
    <source>
        <dbReference type="EMBL" id="MDL0089467.1"/>
    </source>
</evidence>
<evidence type="ECO:0000256" key="1">
    <source>
        <dbReference type="ARBA" id="ARBA00004141"/>
    </source>
</evidence>
<dbReference type="Proteomes" id="UP001173801">
    <property type="component" value="Unassembled WGS sequence"/>
</dbReference>
<name>A0ABT7HRC1_9BACT</name>
<comment type="caution">
    <text evidence="7">The sequence shown here is derived from an EMBL/GenBank/DDBJ whole genome shotgun (WGS) entry which is preliminary data.</text>
</comment>
<gene>
    <name evidence="7" type="ORF">NYG85_08870</name>
</gene>
<feature type="transmembrane region" description="Helical" evidence="6">
    <location>
        <begin position="55"/>
        <end position="78"/>
    </location>
</feature>
<evidence type="ECO:0000256" key="2">
    <source>
        <dbReference type="ARBA" id="ARBA00007349"/>
    </source>
</evidence>
<dbReference type="InterPro" id="IPR030676">
    <property type="entry name" value="CitT-rel"/>
</dbReference>
<proteinExistence type="inferred from homology"/>
<reference evidence="7" key="2">
    <citation type="journal article" date="2023" name="Microorganisms">
        <title>Isolation and Genomic Characteristics of Cat-Borne Campylobacter felis sp. nov. and Sheep-Borne Campylobacter ovis sp. nov.</title>
        <authorList>
            <person name="Wang H."/>
            <person name="Li Y."/>
            <person name="Gu Y."/>
            <person name="Zhou G."/>
            <person name="Chen X."/>
            <person name="Zhang X."/>
            <person name="Shao Z."/>
            <person name="Zhang J."/>
            <person name="Zhang M."/>
        </authorList>
    </citation>
    <scope>NUCLEOTIDE SEQUENCE</scope>
    <source>
        <strain evidence="7">PS10</strain>
    </source>
</reference>
<keyword evidence="5 6" id="KW-0472">Membrane</keyword>
<evidence type="ECO:0000256" key="5">
    <source>
        <dbReference type="ARBA" id="ARBA00023136"/>
    </source>
</evidence>
<dbReference type="Pfam" id="PF00939">
    <property type="entry name" value="Na_sulph_symp"/>
    <property type="match status" value="1"/>
</dbReference>
<protein>
    <submittedName>
        <fullName evidence="7">Anion permease</fullName>
    </submittedName>
</protein>
<sequence length="190" mass="20436">MVVSVFIISLVLWATGSLTGINATTTAMIAVCALIAFNVITWDDVLSEKGGWNTLIWMGSLITLAGGLSKLGFVKWFANSMSGISWVVAILILVLIYVYTHYFFASLTAHIAAMYATFGAVSIAAGASPMLVVLVFAFASNLMMPITHYGGAPAPIIFGAGYVTQNEWWRLGFITTTVNLAIWLIIGSLW</sequence>
<keyword evidence="8" id="KW-1185">Reference proteome</keyword>
<evidence type="ECO:0000256" key="4">
    <source>
        <dbReference type="ARBA" id="ARBA00022989"/>
    </source>
</evidence>
<keyword evidence="3 6" id="KW-0812">Transmembrane</keyword>